<proteinExistence type="predicted"/>
<comment type="caution">
    <text evidence="1">The sequence shown here is derived from an EMBL/GenBank/DDBJ whole genome shotgun (WGS) entry which is preliminary data.</text>
</comment>
<accession>A0ABW4JJN7</accession>
<dbReference type="InterPro" id="IPR036249">
    <property type="entry name" value="Thioredoxin-like_sf"/>
</dbReference>
<keyword evidence="2" id="KW-1185">Reference proteome</keyword>
<gene>
    <name evidence="1" type="ORF">ACFSB2_15095</name>
</gene>
<dbReference type="SUPFAM" id="SSF52833">
    <property type="entry name" value="Thioredoxin-like"/>
    <property type="match status" value="1"/>
</dbReference>
<reference evidence="2" key="1">
    <citation type="journal article" date="2019" name="Int. J. Syst. Evol. Microbiol.">
        <title>The Global Catalogue of Microorganisms (GCM) 10K type strain sequencing project: providing services to taxonomists for standard genome sequencing and annotation.</title>
        <authorList>
            <consortium name="The Broad Institute Genomics Platform"/>
            <consortium name="The Broad Institute Genome Sequencing Center for Infectious Disease"/>
            <person name="Wu L."/>
            <person name="Ma J."/>
        </authorList>
    </citation>
    <scope>NUCLEOTIDE SEQUENCE [LARGE SCALE GENOMIC DNA]</scope>
    <source>
        <strain evidence="2">CGMCC 1.12286</strain>
    </source>
</reference>
<dbReference type="EMBL" id="JBHUCX010000043">
    <property type="protein sequence ID" value="MFD1676029.1"/>
    <property type="molecule type" value="Genomic_DNA"/>
</dbReference>
<dbReference type="Proteomes" id="UP001597079">
    <property type="component" value="Unassembled WGS sequence"/>
</dbReference>
<protein>
    <submittedName>
        <fullName evidence="1">Uncharacterized protein</fullName>
    </submittedName>
</protein>
<organism evidence="1 2">
    <name type="scientific">Alicyclobacillus fodiniaquatilis</name>
    <dbReference type="NCBI Taxonomy" id="1661150"/>
    <lineage>
        <taxon>Bacteria</taxon>
        <taxon>Bacillati</taxon>
        <taxon>Bacillota</taxon>
        <taxon>Bacilli</taxon>
        <taxon>Bacillales</taxon>
        <taxon>Alicyclobacillaceae</taxon>
        <taxon>Alicyclobacillus</taxon>
    </lineage>
</organism>
<evidence type="ECO:0000313" key="1">
    <source>
        <dbReference type="EMBL" id="MFD1676029.1"/>
    </source>
</evidence>
<name>A0ABW4JJN7_9BACL</name>
<dbReference type="RefSeq" id="WP_377943922.1">
    <property type="nucleotide sequence ID" value="NZ_JBHUCX010000043.1"/>
</dbReference>
<sequence>MNNQRKLVLGASAAIALVAGMMTVSFVHATKHSSAILPMEATGPTTKTISQHVEVKGLAGGLLQPANAQLVNEVMKATVHANGDKTVAIPTDKPIMFFAYWCSHCHDAISQLEQLGYADKVNFVSTQMQLKPTADEFNQGQQLTSQSFTKLGIKEPTNMYYSLPSDPFNSVLTNQPVPFLLVHTKQGWYTFSGAPSDQNVWKTVLQYAAY</sequence>
<evidence type="ECO:0000313" key="2">
    <source>
        <dbReference type="Proteomes" id="UP001597079"/>
    </source>
</evidence>